<dbReference type="KEGG" id="ipu:108263406"/>
<dbReference type="InterPro" id="IPR017096">
    <property type="entry name" value="BTB-kelch_protein"/>
</dbReference>
<dbReference type="InterPro" id="IPR011705">
    <property type="entry name" value="BACK"/>
</dbReference>
<evidence type="ECO:0000313" key="6">
    <source>
        <dbReference type="RefSeq" id="XP_017319636.1"/>
    </source>
</evidence>
<dbReference type="Pfam" id="PF24681">
    <property type="entry name" value="Kelch_KLHDC2_KLHL20_DRC7"/>
    <property type="match status" value="1"/>
</dbReference>
<dbReference type="SUPFAM" id="SSF117281">
    <property type="entry name" value="Kelch motif"/>
    <property type="match status" value="1"/>
</dbReference>
<dbReference type="RefSeq" id="XP_053535810.1">
    <property type="nucleotide sequence ID" value="XM_053679835.1"/>
</dbReference>
<dbReference type="STRING" id="7998.ENSIPUP00000022027"/>
<dbReference type="OrthoDB" id="191037at2759"/>
<dbReference type="OMA" id="METPRTH"/>
<reference evidence="4" key="1">
    <citation type="journal article" date="2016" name="Nat. Commun.">
        <title>The channel catfish genome sequence provides insights into the evolution of scale formation in teleosts.</title>
        <authorList>
            <person name="Liu Z."/>
            <person name="Liu S."/>
            <person name="Yao J."/>
            <person name="Bao L."/>
            <person name="Zhang J."/>
            <person name="Li Y."/>
            <person name="Jiang C."/>
            <person name="Sun L."/>
            <person name="Wang R."/>
            <person name="Zhang Y."/>
            <person name="Zhou T."/>
            <person name="Zeng Q."/>
            <person name="Fu Q."/>
            <person name="Gao S."/>
            <person name="Li N."/>
            <person name="Koren S."/>
            <person name="Jiang Y."/>
            <person name="Zimin A."/>
            <person name="Xu P."/>
            <person name="Phillippy A.M."/>
            <person name="Geng X."/>
            <person name="Song L."/>
            <person name="Sun F."/>
            <person name="Li C."/>
            <person name="Wang X."/>
            <person name="Chen A."/>
            <person name="Jin Y."/>
            <person name="Yuan Z."/>
            <person name="Yang Y."/>
            <person name="Tan S."/>
            <person name="Peatman E."/>
            <person name="Lu J."/>
            <person name="Qin Z."/>
            <person name="Dunham R."/>
            <person name="Li Z."/>
            <person name="Sonstegard T."/>
            <person name="Feng J."/>
            <person name="Danzmann R.G."/>
            <person name="Schroeder S."/>
            <person name="Scheffler B."/>
            <person name="Duke M.V."/>
            <person name="Ballard L."/>
            <person name="Kucuktas H."/>
            <person name="Kaltenboeck L."/>
            <person name="Liu H."/>
            <person name="Armbruster J."/>
            <person name="Xie Y."/>
            <person name="Kirby M.L."/>
            <person name="Tian Y."/>
            <person name="Flanagan M.E."/>
            <person name="Mu W."/>
            <person name="Waldbieser G.C."/>
        </authorList>
    </citation>
    <scope>NUCLEOTIDE SEQUENCE [LARGE SCALE GENOMIC DNA]</scope>
    <source>
        <strain evidence="4">SDA103</strain>
    </source>
</reference>
<keyword evidence="2" id="KW-0677">Repeat</keyword>
<proteinExistence type="predicted"/>
<dbReference type="FunFam" id="1.25.40.420:FF:000001">
    <property type="entry name" value="Kelch-like family member 12"/>
    <property type="match status" value="1"/>
</dbReference>
<name>A0A2D0QMA0_ICTPU</name>
<dbReference type="PRINTS" id="PR00501">
    <property type="entry name" value="KELCHREPEAT"/>
</dbReference>
<dbReference type="PANTHER" id="PTHR24412">
    <property type="entry name" value="KELCH PROTEIN"/>
    <property type="match status" value="1"/>
</dbReference>
<dbReference type="PANTHER" id="PTHR24412:SF172">
    <property type="entry name" value="KELCH-LIKE PROTEIN 10"/>
    <property type="match status" value="1"/>
</dbReference>
<dbReference type="SMART" id="SM00225">
    <property type="entry name" value="BTB"/>
    <property type="match status" value="1"/>
</dbReference>
<dbReference type="PIRSF" id="PIRSF037037">
    <property type="entry name" value="Kelch-like_protein_gigaxonin"/>
    <property type="match status" value="1"/>
</dbReference>
<dbReference type="InterPro" id="IPR006652">
    <property type="entry name" value="Kelch_1"/>
</dbReference>
<reference evidence="5 6" key="2">
    <citation type="submission" date="2025-04" db="UniProtKB">
        <authorList>
            <consortium name="RefSeq"/>
        </authorList>
    </citation>
    <scope>IDENTIFICATION</scope>
    <source>
        <tissue evidence="5 6">Blood</tissue>
    </source>
</reference>
<dbReference type="InterPro" id="IPR015915">
    <property type="entry name" value="Kelch-typ_b-propeller"/>
</dbReference>
<dbReference type="InterPro" id="IPR000210">
    <property type="entry name" value="BTB/POZ_dom"/>
</dbReference>
<dbReference type="RefSeq" id="XP_017319636.1">
    <property type="nucleotide sequence ID" value="XM_017464147.3"/>
</dbReference>
<dbReference type="RefSeq" id="XP_017319635.1">
    <property type="nucleotide sequence ID" value="XM_017464146.3"/>
</dbReference>
<dbReference type="Pfam" id="PF00651">
    <property type="entry name" value="BTB"/>
    <property type="match status" value="1"/>
</dbReference>
<dbReference type="Gene3D" id="2.120.10.80">
    <property type="entry name" value="Kelch-type beta propeller"/>
    <property type="match status" value="1"/>
</dbReference>
<accession>A0A2D0QMA0</accession>
<dbReference type="SMART" id="SM00612">
    <property type="entry name" value="Kelch"/>
    <property type="match status" value="6"/>
</dbReference>
<evidence type="ECO:0000313" key="7">
    <source>
        <dbReference type="RefSeq" id="XP_053535809.1"/>
    </source>
</evidence>
<dbReference type="GeneID" id="108263406"/>
<evidence type="ECO:0000313" key="4">
    <source>
        <dbReference type="Proteomes" id="UP000221080"/>
    </source>
</evidence>
<dbReference type="RefSeq" id="XP_053535809.1">
    <property type="nucleotide sequence ID" value="XM_053679834.1"/>
</dbReference>
<protein>
    <submittedName>
        <fullName evidence="5 6">Kelch-like protein 10 isoform X1</fullName>
    </submittedName>
</protein>
<keyword evidence="1" id="KW-0880">Kelch repeat</keyword>
<sequence length="576" mass="66839">MSFERERSADMTTWDVLNEMRLEEELCDVVLRVDEVEFNVHRTILCANSQYFRSLFIRWSSSEQTVYTITNVSPDIMAIIIHYIYTQEIRVTNDNVQALLVMADYLLMRDLVRNCYDFLKAHLSPENCLGIWQYANTYSFRKLQDRAYTYALRHFEDVVQSTSSEFLELNEEQLGGILERDELNVKQEKTVFEVIIMWIEHEPDIRIQHIANLLLKVRLALIDLEYFLENIKTHPLVSSSWECRPIILRTMKAMFYINKVGHNTRYQDPLARPRLPYSILFAIGGLNDRSATNTVETYNSRMDSWKCITSREERVRAHHGTVFLDGFVYVIGGFDGTECFNSVCKFNPLDRTWNEVSPMNYCRCYVSVAILDGYIYAMGGFEGREWLNTAERYQPSTNQWSLIPSMHEIRSDASATTLLGKIYICGGFNGDMYLFTAECFDPRYDQWTQIERMHVQRSGVGVIALNNEVSVIGGFDGAQRLRCVEAYNPRTNSWRMLASMFNPRSNFGVELMDGRLYVVGGNIGEDTTSNCEYYDEESNDWFNVQDMNVFRSALSCCVISGLPNITDYIVAYDDFL</sequence>
<dbReference type="Proteomes" id="UP000221080">
    <property type="component" value="Chromosome 3"/>
</dbReference>
<organism evidence="4 7">
    <name type="scientific">Ictalurus punctatus</name>
    <name type="common">Channel catfish</name>
    <name type="synonym">Silurus punctatus</name>
    <dbReference type="NCBI Taxonomy" id="7998"/>
    <lineage>
        <taxon>Eukaryota</taxon>
        <taxon>Metazoa</taxon>
        <taxon>Chordata</taxon>
        <taxon>Craniata</taxon>
        <taxon>Vertebrata</taxon>
        <taxon>Euteleostomi</taxon>
        <taxon>Actinopterygii</taxon>
        <taxon>Neopterygii</taxon>
        <taxon>Teleostei</taxon>
        <taxon>Ostariophysi</taxon>
        <taxon>Siluriformes</taxon>
        <taxon>Ictaluridae</taxon>
        <taxon>Ictalurus</taxon>
    </lineage>
</organism>
<evidence type="ECO:0000256" key="1">
    <source>
        <dbReference type="ARBA" id="ARBA00022441"/>
    </source>
</evidence>
<evidence type="ECO:0000259" key="3">
    <source>
        <dbReference type="PROSITE" id="PS50097"/>
    </source>
</evidence>
<evidence type="ECO:0000313" key="5">
    <source>
        <dbReference type="RefSeq" id="XP_017319635.1"/>
    </source>
</evidence>
<dbReference type="Gene3D" id="3.30.710.10">
    <property type="entry name" value="Potassium Channel Kv1.1, Chain A"/>
    <property type="match status" value="1"/>
</dbReference>
<dbReference type="PROSITE" id="PS50097">
    <property type="entry name" value="BTB"/>
    <property type="match status" value="1"/>
</dbReference>
<gene>
    <name evidence="5 6 7 8" type="primary">LOC108263406</name>
</gene>
<evidence type="ECO:0000313" key="8">
    <source>
        <dbReference type="RefSeq" id="XP_053535810.1"/>
    </source>
</evidence>
<feature type="domain" description="BTB" evidence="3">
    <location>
        <begin position="27"/>
        <end position="93"/>
    </location>
</feature>
<dbReference type="AlphaFoldDB" id="A0A2D0QMA0"/>
<dbReference type="SUPFAM" id="SSF54695">
    <property type="entry name" value="POZ domain"/>
    <property type="match status" value="1"/>
</dbReference>
<dbReference type="Gene3D" id="1.25.40.420">
    <property type="match status" value="1"/>
</dbReference>
<dbReference type="SMART" id="SM00875">
    <property type="entry name" value="BACK"/>
    <property type="match status" value="1"/>
</dbReference>
<keyword evidence="4" id="KW-1185">Reference proteome</keyword>
<dbReference type="Pfam" id="PF07707">
    <property type="entry name" value="BACK"/>
    <property type="match status" value="1"/>
</dbReference>
<dbReference type="Pfam" id="PF01344">
    <property type="entry name" value="Kelch_1"/>
    <property type="match status" value="2"/>
</dbReference>
<evidence type="ECO:0000256" key="2">
    <source>
        <dbReference type="ARBA" id="ARBA00022737"/>
    </source>
</evidence>
<dbReference type="InterPro" id="IPR011333">
    <property type="entry name" value="SKP1/BTB/POZ_sf"/>
</dbReference>